<keyword evidence="2" id="KW-0472">Membrane</keyword>
<gene>
    <name evidence="3" type="ORF">IF188_15330</name>
</gene>
<dbReference type="EMBL" id="JACXZS010000010">
    <property type="protein sequence ID" value="MBD3943067.1"/>
    <property type="molecule type" value="Genomic_DNA"/>
</dbReference>
<evidence type="ECO:0000313" key="4">
    <source>
        <dbReference type="Proteomes" id="UP000598426"/>
    </source>
</evidence>
<evidence type="ECO:0000256" key="1">
    <source>
        <dbReference type="SAM" id="MobiDB-lite"/>
    </source>
</evidence>
<dbReference type="RefSeq" id="WP_191172665.1">
    <property type="nucleotide sequence ID" value="NZ_JACXZS010000010.1"/>
</dbReference>
<feature type="transmembrane region" description="Helical" evidence="2">
    <location>
        <begin position="135"/>
        <end position="155"/>
    </location>
</feature>
<reference evidence="3 4" key="1">
    <citation type="submission" date="2020-09" db="EMBL/GenBank/DDBJ databases">
        <title>Isolation and identification of active actinomycetes.</title>
        <authorList>
            <person name="Li X."/>
        </authorList>
    </citation>
    <scope>NUCLEOTIDE SEQUENCE [LARGE SCALE GENOMIC DNA]</scope>
    <source>
        <strain evidence="3 4">NEAU-LLC</strain>
    </source>
</reference>
<organism evidence="3 4">
    <name type="scientific">Microbacterium helvum</name>
    <dbReference type="NCBI Taxonomy" id="2773713"/>
    <lineage>
        <taxon>Bacteria</taxon>
        <taxon>Bacillati</taxon>
        <taxon>Actinomycetota</taxon>
        <taxon>Actinomycetes</taxon>
        <taxon>Micrococcales</taxon>
        <taxon>Microbacteriaceae</taxon>
        <taxon>Microbacterium</taxon>
    </lineage>
</organism>
<feature type="compositionally biased region" description="Low complexity" evidence="1">
    <location>
        <begin position="112"/>
        <end position="127"/>
    </location>
</feature>
<feature type="region of interest" description="Disordered" evidence="1">
    <location>
        <begin position="17"/>
        <end position="74"/>
    </location>
</feature>
<protein>
    <recommendedName>
        <fullName evidence="5">Spermidine/putrescine ABC transporter permease</fullName>
    </recommendedName>
</protein>
<keyword evidence="2" id="KW-0812">Transmembrane</keyword>
<keyword evidence="4" id="KW-1185">Reference proteome</keyword>
<name>A0ABR8NRK1_9MICO</name>
<evidence type="ECO:0000256" key="2">
    <source>
        <dbReference type="SAM" id="Phobius"/>
    </source>
</evidence>
<dbReference type="Proteomes" id="UP000598426">
    <property type="component" value="Unassembled WGS sequence"/>
</dbReference>
<comment type="caution">
    <text evidence="3">The sequence shown here is derived from an EMBL/GenBank/DDBJ whole genome shotgun (WGS) entry which is preliminary data.</text>
</comment>
<keyword evidence="2" id="KW-1133">Transmembrane helix</keyword>
<feature type="region of interest" description="Disordered" evidence="1">
    <location>
        <begin position="102"/>
        <end position="127"/>
    </location>
</feature>
<evidence type="ECO:0000313" key="3">
    <source>
        <dbReference type="EMBL" id="MBD3943067.1"/>
    </source>
</evidence>
<proteinExistence type="predicted"/>
<evidence type="ECO:0008006" key="5">
    <source>
        <dbReference type="Google" id="ProtNLM"/>
    </source>
</evidence>
<sequence>MSTPTDPSHDDELRLLRARAYGPGADIHDDPEAMARLQQLEARERQPSQPVAEQPEPSAPADDEEVDAAAPTDAQAPAHPLDAYLAATDPTHAHEAVDVHETGDADTARQDGIPPAAAPGEPGPRATPWYRRTPVLWALSLVAAVLLGVGLTLSVQSLTSGKVATLAVDEKGTWPANMGDKPAGGVLFDEFYGMSVVSFSQGFALEPTAICLYIVASSPDASMIGSASCGSGPFPATAALAVTANSPKELRDEYGLGTSLKFVLEGEQVQVFAKAAVVPVPSDTP</sequence>
<accession>A0ABR8NRK1</accession>